<accession>A0A4U0XMH0</accession>
<sequence length="275" mass="30947">MSSSPPLPAFSDADVEDLHFIEKLLHVMFHRNHNQHRRSLWWKHFAGFRRGLSHLLRDQESVEMLKATKKGKKLKEDLEKVDQKMRERIGLWKDVYVEKWWIAFSHLTTSTQFSAIGLVLLASLSRVCHVTGIITSYEVMAEEQVHDVLCQFAAEEWAGMGELGTPIWREDLGEAVERSSFGISSIGARRSKSRSESMGVTDSHSESMAVTDSSSGNDFLGRSTKHDVLMEDPASHAAKRSHGPESSTESSTEAKPPKKKRKKANAIDELFSGLL</sequence>
<evidence type="ECO:0000313" key="3">
    <source>
        <dbReference type="EMBL" id="TKA77507.1"/>
    </source>
</evidence>
<dbReference type="GO" id="GO:0000294">
    <property type="term" value="P:nuclear-transcribed mRNA catabolic process, RNase MRP-dependent"/>
    <property type="evidence" value="ECO:0007669"/>
    <property type="project" value="TreeGrafter"/>
</dbReference>
<evidence type="ECO:0000313" key="4">
    <source>
        <dbReference type="Proteomes" id="UP000308768"/>
    </source>
</evidence>
<reference evidence="3 4" key="1">
    <citation type="submission" date="2017-03" db="EMBL/GenBank/DDBJ databases">
        <title>Genomes of endolithic fungi from Antarctica.</title>
        <authorList>
            <person name="Coleine C."/>
            <person name="Masonjones S."/>
            <person name="Stajich J.E."/>
        </authorList>
    </citation>
    <scope>NUCLEOTIDE SEQUENCE [LARGE SCALE GENOMIC DNA]</scope>
    <source>
        <strain evidence="3 4">CCFEE 5187</strain>
    </source>
</reference>
<organism evidence="3 4">
    <name type="scientific">Cryomyces minteri</name>
    <dbReference type="NCBI Taxonomy" id="331657"/>
    <lineage>
        <taxon>Eukaryota</taxon>
        <taxon>Fungi</taxon>
        <taxon>Dikarya</taxon>
        <taxon>Ascomycota</taxon>
        <taxon>Pezizomycotina</taxon>
        <taxon>Dothideomycetes</taxon>
        <taxon>Dothideomycetes incertae sedis</taxon>
        <taxon>Cryomyces</taxon>
    </lineage>
</organism>
<dbReference type="GO" id="GO:0000172">
    <property type="term" value="C:ribonuclease MRP complex"/>
    <property type="evidence" value="ECO:0007669"/>
    <property type="project" value="InterPro"/>
</dbReference>
<dbReference type="PANTHER" id="PTHR37792:SF1">
    <property type="entry name" value="RIBONUCLEASE MRP PROTEIN SUBUNIT RMP1"/>
    <property type="match status" value="1"/>
</dbReference>
<dbReference type="GO" id="GO:0000466">
    <property type="term" value="P:maturation of 5.8S rRNA from tricistronic rRNA transcript (SSU-rRNA, 5.8S rRNA, LSU-rRNA)"/>
    <property type="evidence" value="ECO:0007669"/>
    <property type="project" value="TreeGrafter"/>
</dbReference>
<comment type="caution">
    <text evidence="3">The sequence shown here is derived from an EMBL/GenBank/DDBJ whole genome shotgun (WGS) entry which is preliminary data.</text>
</comment>
<feature type="domain" description="RNase MRP protein 1 RNA binding" evidence="2">
    <location>
        <begin position="24"/>
        <end position="126"/>
    </location>
</feature>
<dbReference type="CDD" id="cd22573">
    <property type="entry name" value="RMP1_RBD"/>
    <property type="match status" value="1"/>
</dbReference>
<evidence type="ECO:0000259" key="2">
    <source>
        <dbReference type="Pfam" id="PF20945"/>
    </source>
</evidence>
<keyword evidence="4" id="KW-1185">Reference proteome</keyword>
<dbReference type="InterPro" id="IPR047204">
    <property type="entry name" value="RMP1_RBD"/>
</dbReference>
<feature type="compositionally biased region" description="Polar residues" evidence="1">
    <location>
        <begin position="244"/>
        <end position="253"/>
    </location>
</feature>
<dbReference type="EMBL" id="NAJN01000185">
    <property type="protein sequence ID" value="TKA77507.1"/>
    <property type="molecule type" value="Genomic_DNA"/>
</dbReference>
<dbReference type="Proteomes" id="UP000308768">
    <property type="component" value="Unassembled WGS sequence"/>
</dbReference>
<dbReference type="Pfam" id="PF20945">
    <property type="entry name" value="RMP1"/>
    <property type="match status" value="1"/>
</dbReference>
<gene>
    <name evidence="3" type="ORF">B0A49_00797</name>
</gene>
<name>A0A4U0XMH0_9PEZI</name>
<proteinExistence type="predicted"/>
<dbReference type="OrthoDB" id="5414547at2759"/>
<evidence type="ECO:0000256" key="1">
    <source>
        <dbReference type="SAM" id="MobiDB-lite"/>
    </source>
</evidence>
<dbReference type="STRING" id="331657.A0A4U0XMH0"/>
<feature type="compositionally biased region" description="Polar residues" evidence="1">
    <location>
        <begin position="196"/>
        <end position="217"/>
    </location>
</feature>
<dbReference type="PANTHER" id="PTHR37792">
    <property type="entry name" value="RIBONUCLEASE MRP PROTEIN SUBUNIT RMP1"/>
    <property type="match status" value="1"/>
</dbReference>
<protein>
    <recommendedName>
        <fullName evidence="2">RNase MRP protein 1 RNA binding domain-containing protein</fullName>
    </recommendedName>
</protein>
<dbReference type="InterPro" id="IPR047205">
    <property type="entry name" value="RMP1"/>
</dbReference>
<dbReference type="GO" id="GO:0042134">
    <property type="term" value="F:rRNA primary transcript binding"/>
    <property type="evidence" value="ECO:0007669"/>
    <property type="project" value="InterPro"/>
</dbReference>
<feature type="region of interest" description="Disordered" evidence="1">
    <location>
        <begin position="192"/>
        <end position="275"/>
    </location>
</feature>
<dbReference type="AlphaFoldDB" id="A0A4U0XMH0"/>